<dbReference type="AlphaFoldDB" id="A0A0V1K2Q4"/>
<comment type="caution">
    <text evidence="1">The sequence shown here is derived from an EMBL/GenBank/DDBJ whole genome shotgun (WGS) entry which is preliminary data.</text>
</comment>
<dbReference type="EMBL" id="JYDV01000020">
    <property type="protein sequence ID" value="KRZ41492.1"/>
    <property type="molecule type" value="Genomic_DNA"/>
</dbReference>
<sequence>MKAVLNCMLSQDPEVRRETSAYIDDILRGRRGPHEAASGALWADAQTDVTVTDGVRLLGLKEADVEAEQWRRRGARRADPPLCDFILRQAGWQLPGLLVATSDGDLHQKKG</sequence>
<reference evidence="1 2" key="1">
    <citation type="submission" date="2015-01" db="EMBL/GenBank/DDBJ databases">
        <title>Evolution of Trichinella species and genotypes.</title>
        <authorList>
            <person name="Korhonen P.K."/>
            <person name="Edoardo P."/>
            <person name="Giuseppe L.R."/>
            <person name="Gasser R.B."/>
        </authorList>
    </citation>
    <scope>NUCLEOTIDE SEQUENCE [LARGE SCALE GENOMIC DNA]</scope>
    <source>
        <strain evidence="1">ISS176</strain>
    </source>
</reference>
<evidence type="ECO:0000313" key="1">
    <source>
        <dbReference type="EMBL" id="KRZ41492.1"/>
    </source>
</evidence>
<accession>A0A0V1K2Q4</accession>
<dbReference type="Proteomes" id="UP000054826">
    <property type="component" value="Unassembled WGS sequence"/>
</dbReference>
<proteinExistence type="predicted"/>
<organism evidence="1 2">
    <name type="scientific">Trichinella pseudospiralis</name>
    <name type="common">Parasitic roundworm</name>
    <dbReference type="NCBI Taxonomy" id="6337"/>
    <lineage>
        <taxon>Eukaryota</taxon>
        <taxon>Metazoa</taxon>
        <taxon>Ecdysozoa</taxon>
        <taxon>Nematoda</taxon>
        <taxon>Enoplea</taxon>
        <taxon>Dorylaimia</taxon>
        <taxon>Trichinellida</taxon>
        <taxon>Trichinellidae</taxon>
        <taxon>Trichinella</taxon>
    </lineage>
</organism>
<name>A0A0V1K2Q4_TRIPS</name>
<evidence type="ECO:0000313" key="2">
    <source>
        <dbReference type="Proteomes" id="UP000054826"/>
    </source>
</evidence>
<protein>
    <submittedName>
        <fullName evidence="1">Uncharacterized protein</fullName>
    </submittedName>
</protein>
<gene>
    <name evidence="1" type="ORF">T4C_7021</name>
</gene>